<sequence length="138" mass="15762">MWWWRSAHSSASCFDLVHPRTGVSECPQRASLCRNAAYLQLMQQQCPKTCGYCPTLQRRCFLLVSNCFDLVHPRTGVSECPQRASLCKHAAYLQLMRQQCPKTCGYLSECPQRASLCRNAAYLQLMRQQCPKTCGYCV</sequence>
<proteinExistence type="predicted"/>
<dbReference type="EMBL" id="UYYB01103184">
    <property type="protein sequence ID" value="VDM78867.1"/>
    <property type="molecule type" value="Genomic_DNA"/>
</dbReference>
<dbReference type="Gene3D" id="1.10.10.1870">
    <property type="entry name" value="ShTK domain-like"/>
    <property type="match status" value="3"/>
</dbReference>
<dbReference type="InterPro" id="IPR003582">
    <property type="entry name" value="ShKT_dom"/>
</dbReference>
<dbReference type="OrthoDB" id="5863778at2759"/>
<feature type="domain" description="ShKT" evidence="3">
    <location>
        <begin position="66"/>
        <end position="105"/>
    </location>
</feature>
<feature type="domain" description="ShKT" evidence="3">
    <location>
        <begin position="106"/>
        <end position="138"/>
    </location>
</feature>
<dbReference type="PANTHER" id="PTHR46219">
    <property type="entry name" value="PROTEIN CBG11138"/>
    <property type="match status" value="1"/>
</dbReference>
<accession>A0A3P7JRG5</accession>
<evidence type="ECO:0000313" key="5">
    <source>
        <dbReference type="Proteomes" id="UP000270094"/>
    </source>
</evidence>
<reference evidence="4 5" key="1">
    <citation type="submission" date="2018-11" db="EMBL/GenBank/DDBJ databases">
        <authorList>
            <consortium name="Pathogen Informatics"/>
        </authorList>
    </citation>
    <scope>NUCLEOTIDE SEQUENCE [LARGE SCALE GENOMIC DNA]</scope>
</reference>
<keyword evidence="5" id="KW-1185">Reference proteome</keyword>
<keyword evidence="2" id="KW-1015">Disulfide bond</keyword>
<evidence type="ECO:0000313" key="4">
    <source>
        <dbReference type="EMBL" id="VDM78867.1"/>
    </source>
</evidence>
<evidence type="ECO:0000256" key="1">
    <source>
        <dbReference type="ARBA" id="ARBA00022729"/>
    </source>
</evidence>
<dbReference type="Pfam" id="PF01549">
    <property type="entry name" value="ShK"/>
    <property type="match status" value="3"/>
</dbReference>
<keyword evidence="1" id="KW-0732">Signal</keyword>
<evidence type="ECO:0000256" key="2">
    <source>
        <dbReference type="ARBA" id="ARBA00023157"/>
    </source>
</evidence>
<dbReference type="SMART" id="SM00254">
    <property type="entry name" value="ShKT"/>
    <property type="match status" value="3"/>
</dbReference>
<dbReference type="FunFam" id="1.10.10.1940:FF:000002">
    <property type="entry name" value="PHAryngeal gland Toxin-related"/>
    <property type="match status" value="2"/>
</dbReference>
<gene>
    <name evidence="4" type="ORF">SVUK_LOCUS13865</name>
</gene>
<evidence type="ECO:0000259" key="3">
    <source>
        <dbReference type="SMART" id="SM00254"/>
    </source>
</evidence>
<name>A0A3P7JRG5_STRVU</name>
<organism evidence="4 5">
    <name type="scientific">Strongylus vulgaris</name>
    <name type="common">Blood worm</name>
    <dbReference type="NCBI Taxonomy" id="40348"/>
    <lineage>
        <taxon>Eukaryota</taxon>
        <taxon>Metazoa</taxon>
        <taxon>Ecdysozoa</taxon>
        <taxon>Nematoda</taxon>
        <taxon>Chromadorea</taxon>
        <taxon>Rhabditida</taxon>
        <taxon>Rhabditina</taxon>
        <taxon>Rhabditomorpha</taxon>
        <taxon>Strongyloidea</taxon>
        <taxon>Strongylidae</taxon>
        <taxon>Strongylus</taxon>
    </lineage>
</organism>
<protein>
    <recommendedName>
        <fullName evidence="3">ShKT domain-containing protein</fullName>
    </recommendedName>
</protein>
<dbReference type="AlphaFoldDB" id="A0A3P7JRG5"/>
<feature type="domain" description="ShKT" evidence="3">
    <location>
        <begin position="12"/>
        <end position="54"/>
    </location>
</feature>
<dbReference type="Proteomes" id="UP000270094">
    <property type="component" value="Unassembled WGS sequence"/>
</dbReference>
<dbReference type="PANTHER" id="PTHR46219:SF5">
    <property type="entry name" value="SHKT DOMAIN-CONTAINING PROTEIN"/>
    <property type="match status" value="1"/>
</dbReference>